<dbReference type="Proteomes" id="UP000196230">
    <property type="component" value="Unassembled WGS sequence"/>
</dbReference>
<dbReference type="PANTHER" id="PTHR43792">
    <property type="entry name" value="GNAT FAMILY, PUTATIVE (AFU_ORTHOLOGUE AFUA_3G00765)-RELATED-RELATED"/>
    <property type="match status" value="1"/>
</dbReference>
<evidence type="ECO:0000259" key="4">
    <source>
        <dbReference type="PROSITE" id="PS51186"/>
    </source>
</evidence>
<evidence type="ECO:0000313" key="5">
    <source>
        <dbReference type="EMBL" id="SJN28833.1"/>
    </source>
</evidence>
<evidence type="ECO:0000256" key="1">
    <source>
        <dbReference type="ARBA" id="ARBA00022679"/>
    </source>
</evidence>
<dbReference type="RefSeq" id="WP_070637615.1">
    <property type="nucleotide sequence ID" value="NZ_CP126965.1"/>
</dbReference>
<reference evidence="5 6" key="1">
    <citation type="submission" date="2017-02" db="EMBL/GenBank/DDBJ databases">
        <authorList>
            <person name="Peterson S.W."/>
        </authorList>
    </citation>
    <scope>NUCLEOTIDE SEQUENCE [LARGE SCALE GENOMIC DNA]</scope>
    <source>
        <strain evidence="5 6">2B3F</strain>
    </source>
</reference>
<dbReference type="InterPro" id="IPR051531">
    <property type="entry name" value="N-acetyltransferase"/>
</dbReference>
<sequence length="212" mass="23853">MSWLTDPWPAVLRHDTLTVRPLVRGDRRDWEEQRCANAEWLTPWDATSPEPGSGPTTFAQMVRWYRRSARQGLSYTWAMALDEDAPGRDRLVGLISLGGIQGGSVRSGAVGYWIDRRQAGRGLTPTAVAMVTDWAFHGLGLHRVEINVRPENARSLRVPEKLGFRREGLRERYLHVAGRWCDHISYALTVEEVPDGVLAGWLESRRRGPAGG</sequence>
<dbReference type="GO" id="GO:0008999">
    <property type="term" value="F:protein-N-terminal-alanine acetyltransferase activity"/>
    <property type="evidence" value="ECO:0007669"/>
    <property type="project" value="TreeGrafter"/>
</dbReference>
<name>A0A1R4JAU0_9MICC</name>
<dbReference type="InterPro" id="IPR016181">
    <property type="entry name" value="Acyl_CoA_acyltransferase"/>
</dbReference>
<dbReference type="EMBL" id="FUKP01000049">
    <property type="protein sequence ID" value="SJN28833.1"/>
    <property type="molecule type" value="Genomic_DNA"/>
</dbReference>
<dbReference type="PANTHER" id="PTHR43792:SF8">
    <property type="entry name" value="[RIBOSOMAL PROTEIN US5]-ALANINE N-ACETYLTRANSFERASE"/>
    <property type="match status" value="1"/>
</dbReference>
<gene>
    <name evidence="5" type="ORF">FM125_07340</name>
</gene>
<evidence type="ECO:0000313" key="6">
    <source>
        <dbReference type="Proteomes" id="UP000196230"/>
    </source>
</evidence>
<keyword evidence="1 5" id="KW-0808">Transferase</keyword>
<dbReference type="SUPFAM" id="SSF55729">
    <property type="entry name" value="Acyl-CoA N-acyltransferases (Nat)"/>
    <property type="match status" value="1"/>
</dbReference>
<evidence type="ECO:0000256" key="2">
    <source>
        <dbReference type="ARBA" id="ARBA00023315"/>
    </source>
</evidence>
<accession>A0A1R4JAU0</accession>
<protein>
    <submittedName>
        <fullName evidence="5">Ribosomal-protein-S5p-alanine acetyltransferase</fullName>
    </submittedName>
</protein>
<proteinExistence type="inferred from homology"/>
<dbReference type="AlphaFoldDB" id="A0A1R4JAU0"/>
<evidence type="ECO:0000256" key="3">
    <source>
        <dbReference type="ARBA" id="ARBA00038502"/>
    </source>
</evidence>
<dbReference type="Gene3D" id="3.40.630.30">
    <property type="match status" value="1"/>
</dbReference>
<dbReference type="PROSITE" id="PS51186">
    <property type="entry name" value="GNAT"/>
    <property type="match status" value="1"/>
</dbReference>
<comment type="similarity">
    <text evidence="3">Belongs to the acetyltransferase family. RimJ subfamily.</text>
</comment>
<dbReference type="GO" id="GO:0005737">
    <property type="term" value="C:cytoplasm"/>
    <property type="evidence" value="ECO:0007669"/>
    <property type="project" value="TreeGrafter"/>
</dbReference>
<dbReference type="Pfam" id="PF13302">
    <property type="entry name" value="Acetyltransf_3"/>
    <property type="match status" value="1"/>
</dbReference>
<feature type="domain" description="N-acetyltransferase" evidence="4">
    <location>
        <begin position="17"/>
        <end position="191"/>
    </location>
</feature>
<keyword evidence="2" id="KW-0012">Acyltransferase</keyword>
<organism evidence="5 6">
    <name type="scientific">Micrococcus lylae</name>
    <dbReference type="NCBI Taxonomy" id="1273"/>
    <lineage>
        <taxon>Bacteria</taxon>
        <taxon>Bacillati</taxon>
        <taxon>Actinomycetota</taxon>
        <taxon>Actinomycetes</taxon>
        <taxon>Micrococcales</taxon>
        <taxon>Micrococcaceae</taxon>
        <taxon>Micrococcus</taxon>
    </lineage>
</organism>
<dbReference type="InterPro" id="IPR000182">
    <property type="entry name" value="GNAT_dom"/>
</dbReference>